<comment type="caution">
    <text evidence="2">The sequence shown here is derived from an EMBL/GenBank/DDBJ whole genome shotgun (WGS) entry which is preliminary data.</text>
</comment>
<dbReference type="EMBL" id="NPEI01000003">
    <property type="protein sequence ID" value="PKA16760.1"/>
    <property type="molecule type" value="Genomic_DNA"/>
</dbReference>
<evidence type="ECO:0000313" key="3">
    <source>
        <dbReference type="Proteomes" id="UP000231857"/>
    </source>
</evidence>
<evidence type="ECO:0000259" key="1">
    <source>
        <dbReference type="Pfam" id="PF12680"/>
    </source>
</evidence>
<protein>
    <submittedName>
        <fullName evidence="2">Polyketide cyclase</fullName>
    </submittedName>
</protein>
<keyword evidence="3" id="KW-1185">Reference proteome</keyword>
<proteinExistence type="predicted"/>
<dbReference type="Pfam" id="PF12680">
    <property type="entry name" value="SnoaL_2"/>
    <property type="match status" value="1"/>
</dbReference>
<sequence>MALIDHKHREAAELYLTEDYIQHNPHAATGRKAFVEFFDGFASQAPQANTEIKRSFADGDFVIVHAHLKIDPKSKGIAVVDIFRVEGDKVVEHWDVLQDIPEDPKNENTMF</sequence>
<dbReference type="SUPFAM" id="SSF54427">
    <property type="entry name" value="NTF2-like"/>
    <property type="match status" value="1"/>
</dbReference>
<reference evidence="2 3" key="1">
    <citation type="submission" date="2017-07" db="EMBL/GenBank/DDBJ databases">
        <title>Leptospira spp. isolated from tropical soils.</title>
        <authorList>
            <person name="Thibeaux R."/>
            <person name="Iraola G."/>
            <person name="Ferres I."/>
            <person name="Bierque E."/>
            <person name="Girault D."/>
            <person name="Soupe-Gilbert M.-E."/>
            <person name="Picardeau M."/>
            <person name="Goarant C."/>
        </authorList>
    </citation>
    <scope>NUCLEOTIDE SEQUENCE [LARGE SCALE GENOMIC DNA]</scope>
    <source>
        <strain evidence="2 3">ATI7-C-A2</strain>
    </source>
</reference>
<feature type="domain" description="SnoaL-like" evidence="1">
    <location>
        <begin position="6"/>
        <end position="93"/>
    </location>
</feature>
<dbReference type="Gene3D" id="3.10.450.50">
    <property type="match status" value="1"/>
</dbReference>
<evidence type="ECO:0000313" key="2">
    <source>
        <dbReference type="EMBL" id="PKA16760.1"/>
    </source>
</evidence>
<gene>
    <name evidence="2" type="ORF">CH363_07360</name>
</gene>
<organism evidence="2 3">
    <name type="scientific">Leptospira haakeii</name>
    <dbReference type="NCBI Taxonomy" id="2023198"/>
    <lineage>
        <taxon>Bacteria</taxon>
        <taxon>Pseudomonadati</taxon>
        <taxon>Spirochaetota</taxon>
        <taxon>Spirochaetia</taxon>
        <taxon>Leptospirales</taxon>
        <taxon>Leptospiraceae</taxon>
        <taxon>Leptospira</taxon>
    </lineage>
</organism>
<dbReference type="PANTHER" id="PTHR38436:SF1">
    <property type="entry name" value="ESTER CYCLASE"/>
    <property type="match status" value="1"/>
</dbReference>
<dbReference type="PANTHER" id="PTHR38436">
    <property type="entry name" value="POLYKETIDE CYCLASE SNOAL-LIKE DOMAIN"/>
    <property type="match status" value="1"/>
</dbReference>
<dbReference type="InterPro" id="IPR032710">
    <property type="entry name" value="NTF2-like_dom_sf"/>
</dbReference>
<dbReference type="Proteomes" id="UP000231857">
    <property type="component" value="Unassembled WGS sequence"/>
</dbReference>
<dbReference type="InterPro" id="IPR037401">
    <property type="entry name" value="SnoaL-like"/>
</dbReference>
<name>A0ABX4PLV2_9LEPT</name>
<dbReference type="InterPro" id="IPR009959">
    <property type="entry name" value="Cyclase_SnoaL-like"/>
</dbReference>
<accession>A0ABX4PLV2</accession>